<sequence length="304" mass="32688">MLRISLLSLLPVLAGPVAAADNNNVLAATSLKETSAARKASFRAPPAIKSDAAGALGESEIVFSAAPREAPGAATEIYQPVADYLSQVLGRKVVFKYPGTWGVYRTEMLKGGYDIVFDGPHFNSYRMEKMHHNVIVKLPGEHVFAVIVRKDNSGVTGIKQLAGRSVCAHAPPNLGTLTLLSQFDNPSRQPAIVSTDGWKNIYQGVVSGKCTAGVLPLGNLKKFDAEGMAKVIHKEKALPNLAFSISPRLSTAEQAKISNALISPAASGATEKLRKSHNVEKLIQTNNQEYAGLAEYLKNEWGYY</sequence>
<organism evidence="2 3">
    <name type="scientific">Candidatus Muproteobacteria bacterium RIFCSPHIGHO2_02_FULL_65_16</name>
    <dbReference type="NCBI Taxonomy" id="1817766"/>
    <lineage>
        <taxon>Bacteria</taxon>
        <taxon>Pseudomonadati</taxon>
        <taxon>Pseudomonadota</taxon>
        <taxon>Candidatus Muproteobacteria</taxon>
    </lineage>
</organism>
<dbReference type="SUPFAM" id="SSF53850">
    <property type="entry name" value="Periplasmic binding protein-like II"/>
    <property type="match status" value="1"/>
</dbReference>
<dbReference type="AlphaFoldDB" id="A0A1F6TYP5"/>
<accession>A0A1F6TYP5</accession>
<dbReference type="Gene3D" id="3.40.190.10">
    <property type="entry name" value="Periplasmic binding protein-like II"/>
    <property type="match status" value="2"/>
</dbReference>
<evidence type="ECO:0000313" key="2">
    <source>
        <dbReference type="EMBL" id="OGI50226.1"/>
    </source>
</evidence>
<gene>
    <name evidence="2" type="ORF">A3B81_03790</name>
</gene>
<dbReference type="Proteomes" id="UP000179362">
    <property type="component" value="Unassembled WGS sequence"/>
</dbReference>
<reference evidence="2 3" key="1">
    <citation type="journal article" date="2016" name="Nat. Commun.">
        <title>Thousands of microbial genomes shed light on interconnected biogeochemical processes in an aquifer system.</title>
        <authorList>
            <person name="Anantharaman K."/>
            <person name="Brown C.T."/>
            <person name="Hug L.A."/>
            <person name="Sharon I."/>
            <person name="Castelle C.J."/>
            <person name="Probst A.J."/>
            <person name="Thomas B.C."/>
            <person name="Singh A."/>
            <person name="Wilkins M.J."/>
            <person name="Karaoz U."/>
            <person name="Brodie E.L."/>
            <person name="Williams K.H."/>
            <person name="Hubbard S.S."/>
            <person name="Banfield J.F."/>
        </authorList>
    </citation>
    <scope>NUCLEOTIDE SEQUENCE [LARGE SCALE GENOMIC DNA]</scope>
</reference>
<comment type="caution">
    <text evidence="2">The sequence shown here is derived from an EMBL/GenBank/DDBJ whole genome shotgun (WGS) entry which is preliminary data.</text>
</comment>
<dbReference type="EMBL" id="MFTA01000092">
    <property type="protein sequence ID" value="OGI50226.1"/>
    <property type="molecule type" value="Genomic_DNA"/>
</dbReference>
<dbReference type="Pfam" id="PF12974">
    <property type="entry name" value="Phosphonate-bd"/>
    <property type="match status" value="1"/>
</dbReference>
<name>A0A1F6TYP5_9PROT</name>
<proteinExistence type="predicted"/>
<feature type="signal peptide" evidence="1">
    <location>
        <begin position="1"/>
        <end position="19"/>
    </location>
</feature>
<keyword evidence="1" id="KW-0732">Signal</keyword>
<evidence type="ECO:0000313" key="3">
    <source>
        <dbReference type="Proteomes" id="UP000179362"/>
    </source>
</evidence>
<feature type="chain" id="PRO_5009225661" description="Solute-binding protein family 3/N-terminal domain-containing protein" evidence="1">
    <location>
        <begin position="20"/>
        <end position="304"/>
    </location>
</feature>
<evidence type="ECO:0000256" key="1">
    <source>
        <dbReference type="SAM" id="SignalP"/>
    </source>
</evidence>
<protein>
    <recommendedName>
        <fullName evidence="4">Solute-binding protein family 3/N-terminal domain-containing protein</fullName>
    </recommendedName>
</protein>
<evidence type="ECO:0008006" key="4">
    <source>
        <dbReference type="Google" id="ProtNLM"/>
    </source>
</evidence>